<accession>A0ABS6DUL1</accession>
<dbReference type="CDD" id="cd01299">
    <property type="entry name" value="Met_dep_hydrolase_A"/>
    <property type="match status" value="1"/>
</dbReference>
<evidence type="ECO:0000313" key="3">
    <source>
        <dbReference type="Proteomes" id="UP001196301"/>
    </source>
</evidence>
<name>A0ABS6DUL1_9FIRM</name>
<proteinExistence type="predicted"/>
<organism evidence="2 3">
    <name type="scientific">Intestinibacter bartlettii</name>
    <dbReference type="NCBI Taxonomy" id="261299"/>
    <lineage>
        <taxon>Bacteria</taxon>
        <taxon>Bacillati</taxon>
        <taxon>Bacillota</taxon>
        <taxon>Clostridia</taxon>
        <taxon>Peptostreptococcales</taxon>
        <taxon>Peptostreptococcaceae</taxon>
        <taxon>Intestinibacter</taxon>
    </lineage>
</organism>
<evidence type="ECO:0000313" key="2">
    <source>
        <dbReference type="EMBL" id="MBU5335512.1"/>
    </source>
</evidence>
<protein>
    <submittedName>
        <fullName evidence="2">Amidohydrolase family protein</fullName>
    </submittedName>
</protein>
<dbReference type="InterPro" id="IPR051781">
    <property type="entry name" value="Metallo-dep_Hydrolase"/>
</dbReference>
<dbReference type="RefSeq" id="WP_216568649.1">
    <property type="nucleotide sequence ID" value="NZ_JAHLOQ010000006.1"/>
</dbReference>
<comment type="caution">
    <text evidence="2">The sequence shown here is derived from an EMBL/GenBank/DDBJ whole genome shotgun (WGS) entry which is preliminary data.</text>
</comment>
<dbReference type="InterPro" id="IPR057744">
    <property type="entry name" value="OTAase-like"/>
</dbReference>
<keyword evidence="3" id="KW-1185">Reference proteome</keyword>
<sequence length="440" mass="47792">MNYILKNANLFDGTNNNDIQENMCVVVENGKIKSIKPSSEEIQEDYEIIDLQGKYLLPGLINLHAHLFGTGKPSKSLGGGTMQKLLVKFIHTPLGKPVIDSMVTKHITSALNSGVTTIRSSGDFCFSDVRIRDKINSGEIIGPRLIVPGPAITCVGGHGDGTFAISNDDPNTLADYVKSHKEKGVDYIKICVTGGVMDAKKKGEPGEVKMTLEQTKAVCDMAHKFGLKVASHTESSKGIEVALDGGVDTVEHGSFLDENLVQKFKDNNSAFIVTTSPALPLAKLSPSITKLNEMCVYNSNVILDGMVNGAMDALKNNITVGLGTDASCPLVTPYDMWREVYYFAKFYGVSNAFAIHTATLVNAQILGIDNITGSIEVGKEADLIVVKENPIEDLKALRDVDMVMVGGKLIDSPKYERNEQIDEWLNSLINMKLKYGAMKN</sequence>
<gene>
    <name evidence="2" type="ORF">KQI20_03575</name>
</gene>
<dbReference type="PANTHER" id="PTHR43135:SF3">
    <property type="entry name" value="ALPHA-D-RIBOSE 1-METHYLPHOSPHONATE 5-TRIPHOSPHATE DIPHOSPHATASE"/>
    <property type="match status" value="1"/>
</dbReference>
<dbReference type="Pfam" id="PF01979">
    <property type="entry name" value="Amidohydro_1"/>
    <property type="match status" value="1"/>
</dbReference>
<feature type="domain" description="Amidohydrolase-related" evidence="1">
    <location>
        <begin position="55"/>
        <end position="409"/>
    </location>
</feature>
<evidence type="ECO:0000259" key="1">
    <source>
        <dbReference type="Pfam" id="PF01979"/>
    </source>
</evidence>
<dbReference type="EMBL" id="JAHLOQ010000006">
    <property type="protein sequence ID" value="MBU5335512.1"/>
    <property type="molecule type" value="Genomic_DNA"/>
</dbReference>
<dbReference type="InterPro" id="IPR006680">
    <property type="entry name" value="Amidohydro-rel"/>
</dbReference>
<reference evidence="2 3" key="1">
    <citation type="submission" date="2021-06" db="EMBL/GenBank/DDBJ databases">
        <authorList>
            <person name="Sun Q."/>
            <person name="Li D."/>
        </authorList>
    </citation>
    <scope>NUCLEOTIDE SEQUENCE [LARGE SCALE GENOMIC DNA]</scope>
    <source>
        <strain evidence="2 3">N19</strain>
    </source>
</reference>
<dbReference type="PANTHER" id="PTHR43135">
    <property type="entry name" value="ALPHA-D-RIBOSE 1-METHYLPHOSPHONATE 5-TRIPHOSPHATE DIPHOSPHATASE"/>
    <property type="match status" value="1"/>
</dbReference>
<dbReference type="Proteomes" id="UP001196301">
    <property type="component" value="Unassembled WGS sequence"/>
</dbReference>